<organism evidence="7 8">
    <name type="scientific">Intestinicryptomonas porci</name>
    <dbReference type="NCBI Taxonomy" id="2926320"/>
    <lineage>
        <taxon>Bacteria</taxon>
        <taxon>Pseudomonadati</taxon>
        <taxon>Verrucomicrobiota</taxon>
        <taxon>Opitutia</taxon>
        <taxon>Opitutales</taxon>
        <taxon>Intestinicryptomonaceae</taxon>
        <taxon>Intestinicryptomonas</taxon>
    </lineage>
</organism>
<dbReference type="InterPro" id="IPR036789">
    <property type="entry name" value="Ribosomal_uL6-like_a/b-dom_sf"/>
</dbReference>
<comment type="similarity">
    <text evidence="3 4">Belongs to the universal ribosomal protein uL6 family.</text>
</comment>
<dbReference type="GO" id="GO:0005840">
    <property type="term" value="C:ribosome"/>
    <property type="evidence" value="ECO:0007669"/>
    <property type="project" value="UniProtKB-KW"/>
</dbReference>
<evidence type="ECO:0000259" key="6">
    <source>
        <dbReference type="Pfam" id="PF00347"/>
    </source>
</evidence>
<evidence type="ECO:0000256" key="4">
    <source>
        <dbReference type="RuleBase" id="RU003869"/>
    </source>
</evidence>
<dbReference type="RefSeq" id="WP_370396056.1">
    <property type="nucleotide sequence ID" value="NZ_JALBUT010000001.1"/>
</dbReference>
<evidence type="ECO:0000313" key="7">
    <source>
        <dbReference type="EMBL" id="MDX8414607.1"/>
    </source>
</evidence>
<dbReference type="NCBIfam" id="TIGR03654">
    <property type="entry name" value="L6_bact"/>
    <property type="match status" value="1"/>
</dbReference>
<comment type="subunit">
    <text evidence="3">Part of the 50S ribosomal subunit.</text>
</comment>
<dbReference type="EMBL" id="JALBUT010000001">
    <property type="protein sequence ID" value="MDX8414607.1"/>
    <property type="molecule type" value="Genomic_DNA"/>
</dbReference>
<name>A0ABU4WDH2_9BACT</name>
<evidence type="ECO:0000313" key="8">
    <source>
        <dbReference type="Proteomes" id="UP001275932"/>
    </source>
</evidence>
<proteinExistence type="inferred from homology"/>
<evidence type="ECO:0000256" key="3">
    <source>
        <dbReference type="HAMAP-Rule" id="MF_01365"/>
    </source>
</evidence>
<dbReference type="SUPFAM" id="SSF56053">
    <property type="entry name" value="Ribosomal protein L6"/>
    <property type="match status" value="2"/>
</dbReference>
<dbReference type="PANTHER" id="PTHR11655">
    <property type="entry name" value="60S/50S RIBOSOMAL PROTEIN L6/L9"/>
    <property type="match status" value="1"/>
</dbReference>
<protein>
    <recommendedName>
        <fullName evidence="3">Large ribosomal subunit protein uL6</fullName>
    </recommendedName>
</protein>
<dbReference type="HAMAP" id="MF_01365_B">
    <property type="entry name" value="Ribosomal_uL6_B"/>
    <property type="match status" value="1"/>
</dbReference>
<dbReference type="Proteomes" id="UP001275932">
    <property type="component" value="Unassembled WGS sequence"/>
</dbReference>
<dbReference type="Gene3D" id="3.90.930.12">
    <property type="entry name" value="Ribosomal protein L6, alpha-beta domain"/>
    <property type="match status" value="2"/>
</dbReference>
<keyword evidence="1 3" id="KW-0689">Ribosomal protein</keyword>
<dbReference type="PIRSF" id="PIRSF002162">
    <property type="entry name" value="Ribosomal_L6"/>
    <property type="match status" value="1"/>
</dbReference>
<keyword evidence="2 3" id="KW-0687">Ribonucleoprotein</keyword>
<gene>
    <name evidence="3 7" type="primary">rplF</name>
    <name evidence="7" type="ORF">MOX91_00205</name>
</gene>
<dbReference type="InterPro" id="IPR000702">
    <property type="entry name" value="Ribosomal_uL6-like"/>
</dbReference>
<feature type="domain" description="Large ribosomal subunit protein uL6 alpha-beta" evidence="6">
    <location>
        <begin position="11"/>
        <end position="82"/>
    </location>
</feature>
<reference evidence="7 8" key="1">
    <citation type="submission" date="2022-03" db="EMBL/GenBank/DDBJ databases">
        <title>Novel taxa within the pig intestine.</title>
        <authorList>
            <person name="Wylensek D."/>
            <person name="Bishof K."/>
            <person name="Afrizal A."/>
            <person name="Clavel T."/>
        </authorList>
    </citation>
    <scope>NUCLEOTIDE SEQUENCE [LARGE SCALE GENOMIC DNA]</scope>
    <source>
        <strain evidence="7 8">CLA-KB-P66</strain>
    </source>
</reference>
<dbReference type="InterPro" id="IPR019906">
    <property type="entry name" value="Ribosomal_uL6_bac-type"/>
</dbReference>
<comment type="caution">
    <text evidence="7">The sequence shown here is derived from an EMBL/GenBank/DDBJ whole genome shotgun (WGS) entry which is preliminary data.</text>
</comment>
<evidence type="ECO:0000256" key="5">
    <source>
        <dbReference type="RuleBase" id="RU003870"/>
    </source>
</evidence>
<keyword evidence="3 5" id="KW-0694">RNA-binding</keyword>
<evidence type="ECO:0000256" key="2">
    <source>
        <dbReference type="ARBA" id="ARBA00023274"/>
    </source>
</evidence>
<evidence type="ECO:0000256" key="1">
    <source>
        <dbReference type="ARBA" id="ARBA00022980"/>
    </source>
</evidence>
<dbReference type="PRINTS" id="PR00059">
    <property type="entry name" value="RIBOSOMALL6"/>
</dbReference>
<keyword evidence="3 5" id="KW-0699">rRNA-binding</keyword>
<dbReference type="InterPro" id="IPR020040">
    <property type="entry name" value="Ribosomal_uL6_a/b-dom"/>
</dbReference>
<dbReference type="PANTHER" id="PTHR11655:SF14">
    <property type="entry name" value="LARGE RIBOSOMAL SUBUNIT PROTEIN UL6M"/>
    <property type="match status" value="1"/>
</dbReference>
<keyword evidence="8" id="KW-1185">Reference proteome</keyword>
<accession>A0ABU4WDH2</accession>
<feature type="domain" description="Large ribosomal subunit protein uL6 alpha-beta" evidence="6">
    <location>
        <begin position="91"/>
        <end position="167"/>
    </location>
</feature>
<dbReference type="Pfam" id="PF00347">
    <property type="entry name" value="Ribosomal_L6"/>
    <property type="match status" value="2"/>
</dbReference>
<comment type="function">
    <text evidence="3 5">This protein binds to the 23S rRNA, and is important in its secondary structure. It is located near the subunit interface in the base of the L7/L12 stalk, and near the tRNA binding site of the peptidyltransferase center.</text>
</comment>
<sequence length="182" mass="19331">MSRIGKLPVVIPAGVKVAVDGNTVKVEGPKGKLEKTFASAVKITLEDGAVHFAPASNSRFSGAMHGTARSVVNAMVEGVSKGFEKILEIYGVGFKAELKGNVLTLALGYAHPCVYQVPEGITVVVGELPDRNPMLTISGASKHLVGQVAADIKNFYPVEPYKGKGVRIRGEFIRRKEGKKTA</sequence>